<evidence type="ECO:0000256" key="2">
    <source>
        <dbReference type="SAM" id="MobiDB-lite"/>
    </source>
</evidence>
<keyword evidence="4" id="KW-1185">Reference proteome</keyword>
<feature type="region of interest" description="Disordered" evidence="2">
    <location>
        <begin position="694"/>
        <end position="751"/>
    </location>
</feature>
<dbReference type="Proteomes" id="UP000649617">
    <property type="component" value="Unassembled WGS sequence"/>
</dbReference>
<dbReference type="EMBL" id="CAJNIZ010011106">
    <property type="protein sequence ID" value="CAE7311343.1"/>
    <property type="molecule type" value="Genomic_DNA"/>
</dbReference>
<gene>
    <name evidence="3" type="ORF">SPIL2461_LOCUS7048</name>
</gene>
<organism evidence="3 4">
    <name type="scientific">Symbiodinium pilosum</name>
    <name type="common">Dinoflagellate</name>
    <dbReference type="NCBI Taxonomy" id="2952"/>
    <lineage>
        <taxon>Eukaryota</taxon>
        <taxon>Sar</taxon>
        <taxon>Alveolata</taxon>
        <taxon>Dinophyceae</taxon>
        <taxon>Suessiales</taxon>
        <taxon>Symbiodiniaceae</taxon>
        <taxon>Symbiodinium</taxon>
    </lineage>
</organism>
<sequence length="855" mass="95442">MTAIVEEKKTNFNPEDDTPRRRQLDGSETQMEKVLFKADEDTASEYLKELISSSGLKDAWGEMAKKFRSVQAQHAQLLSLASRDALNRDFVTRPEFRLTVQEEHYRQLQDHTKRLATLERLVSEEQAARFQLTETVGALAEHTEQELHALKPEVKKAHAWLQALDTRCQQQNVAVLQAQQDLQEQLNSREKKLREEAGKLSKALEGEVVERKVLGIEVKKQKEFLAGEAFRRHMEDTCNKALENYVHKDVMMSEVQSATEHMCEPLRVLIGNLEKHVHTLAQELRMKDAYVEQCLENEATKLAHTDELLNERINAVMDELPEKATIMTVDDLKGKLLFHVDTLESLHSRLQKETTHKLQEVVTRVSEFQVILQDHEHALQHAAEEILHRGTKYDVAVLTERVDRCAGKDKMEGDLKEIRDTLAWQSTKIESMQFHNGLGGGLSNRSPSRARSFLPRSVLGGKLSRSSSMASESFAAVTHSLSWKQTSTAAPASTEASTVKFSEEDSKDDDAQDSTVKITIPKVPCVAERIEEESQQGDSQPSKDVSIAPGSEPADEEASDDSVRNDPLRNLLGINAGVDPLELEEHLMDQSDQLQSLQAQLTDLMQGAGLGASTLTELLQQQLECLAQGVFCLGKICLKPRGGVGTSAISRHEHTVELLVHLRSVMHWITHRQRPSEWEPSALTTIALQSTQIPDHDVNYSPPRTARAKQEKESQPMPNLRRAKAQTPREVSPGERRPFASGGPGWRQRGLPANCMYDDVKRPSTTGAITGPTALESARTLVVTPGVCTTMGPGPTPEAREVLEARRENSERLSVDHSVDEVLSLPPLPESRNNSKDSAVSVKSREARRRAPAVS</sequence>
<evidence type="ECO:0000313" key="3">
    <source>
        <dbReference type="EMBL" id="CAE7311343.1"/>
    </source>
</evidence>
<dbReference type="OrthoDB" id="420728at2759"/>
<feature type="coiled-coil region" evidence="1">
    <location>
        <begin position="101"/>
        <end position="128"/>
    </location>
</feature>
<accession>A0A812NAQ4</accession>
<feature type="region of interest" description="Disordered" evidence="2">
    <location>
        <begin position="482"/>
        <end position="568"/>
    </location>
</feature>
<reference evidence="3" key="1">
    <citation type="submission" date="2021-02" db="EMBL/GenBank/DDBJ databases">
        <authorList>
            <person name="Dougan E. K."/>
            <person name="Rhodes N."/>
            <person name="Thang M."/>
            <person name="Chan C."/>
        </authorList>
    </citation>
    <scope>NUCLEOTIDE SEQUENCE</scope>
</reference>
<comment type="caution">
    <text evidence="3">The sequence shown here is derived from an EMBL/GenBank/DDBJ whole genome shotgun (WGS) entry which is preliminary data.</text>
</comment>
<feature type="compositionally biased region" description="Basic and acidic residues" evidence="2">
    <location>
        <begin position="17"/>
        <end position="28"/>
    </location>
</feature>
<name>A0A812NAQ4_SYMPI</name>
<feature type="region of interest" description="Disordered" evidence="2">
    <location>
        <begin position="803"/>
        <end position="855"/>
    </location>
</feature>
<feature type="compositionally biased region" description="Basic residues" evidence="2">
    <location>
        <begin position="846"/>
        <end position="855"/>
    </location>
</feature>
<feature type="compositionally biased region" description="Basic and acidic residues" evidence="2">
    <location>
        <begin position="1"/>
        <end position="10"/>
    </location>
</feature>
<keyword evidence="1" id="KW-0175">Coiled coil</keyword>
<feature type="compositionally biased region" description="Low complexity" evidence="2">
    <location>
        <begin position="486"/>
        <end position="498"/>
    </location>
</feature>
<feature type="region of interest" description="Disordered" evidence="2">
    <location>
        <begin position="1"/>
        <end position="28"/>
    </location>
</feature>
<evidence type="ECO:0000256" key="1">
    <source>
        <dbReference type="SAM" id="Coils"/>
    </source>
</evidence>
<proteinExistence type="predicted"/>
<feature type="coiled-coil region" evidence="1">
    <location>
        <begin position="176"/>
        <end position="203"/>
    </location>
</feature>
<dbReference type="AlphaFoldDB" id="A0A812NAQ4"/>
<feature type="compositionally biased region" description="Basic and acidic residues" evidence="2">
    <location>
        <begin position="803"/>
        <end position="820"/>
    </location>
</feature>
<evidence type="ECO:0000313" key="4">
    <source>
        <dbReference type="Proteomes" id="UP000649617"/>
    </source>
</evidence>
<protein>
    <submittedName>
        <fullName evidence="3">Uncharacterized protein</fullName>
    </submittedName>
</protein>